<proteinExistence type="predicted"/>
<gene>
    <name evidence="2" type="ORF">B0T10DRAFT_412091</name>
</gene>
<keyword evidence="1" id="KW-0732">Signal</keyword>
<evidence type="ECO:0000313" key="2">
    <source>
        <dbReference type="EMBL" id="KAH6880353.1"/>
    </source>
</evidence>
<dbReference type="EMBL" id="JAGPYM010000026">
    <property type="protein sequence ID" value="KAH6880353.1"/>
    <property type="molecule type" value="Genomic_DNA"/>
</dbReference>
<evidence type="ECO:0008006" key="4">
    <source>
        <dbReference type="Google" id="ProtNLM"/>
    </source>
</evidence>
<evidence type="ECO:0000313" key="3">
    <source>
        <dbReference type="Proteomes" id="UP000777438"/>
    </source>
</evidence>
<comment type="caution">
    <text evidence="2">The sequence shown here is derived from an EMBL/GenBank/DDBJ whole genome shotgun (WGS) entry which is preliminary data.</text>
</comment>
<feature type="signal peptide" evidence="1">
    <location>
        <begin position="1"/>
        <end position="19"/>
    </location>
</feature>
<dbReference type="Proteomes" id="UP000777438">
    <property type="component" value="Unassembled WGS sequence"/>
</dbReference>
<dbReference type="SUPFAM" id="SSF56281">
    <property type="entry name" value="Metallo-hydrolase/oxidoreductase"/>
    <property type="match status" value="1"/>
</dbReference>
<sequence>MLVTGFCVSALSLISLAEANTIRKTIPSPNAILDEALKALGGERAIKKLTGVTYEAPNQFRSRSLMQSYDFDRADIGVAITGSQNISFQLNSGELQQRIDRRFVPSDYWIWASPKLDLFDFSLVVRGGDDGYACYVKGNNQIWLPPDLASGYTDCMLNSFLTVHDSSSDITVIMHSKTKVPYIVRTWEDHPVFGRSTSDLYLTGYKAVHGIQFPHNIQTVYNATSQHINAVLEDFIVENITLNPHFSKRFFDGISEDKSFAPRAAPKKAPGVSHAIIGEFNSNMLGSGFKNDTVEDLIVETPLADLPFVHWLRFDNETLGVKQMILEFENEVIICDAPPQWTKVVIEWVAMNIKKPITHVWPTHHHRDHAGGVDEYVAIGAKLIVPQMAVSHWSSIPGATFVTFNDTHPFVYSDNKIQAWFMWQHQTTHASDWSYAVITEKCPTAKSPVVALEADVWQAGVSAGESDQALMRQWLDQVLGDGLTDKAIVFPTHGQVTPLTELIEITGYPYPSLGVADWQHGKACCK</sequence>
<keyword evidence="3" id="KW-1185">Reference proteome</keyword>
<dbReference type="Gene3D" id="3.60.15.10">
    <property type="entry name" value="Ribonuclease Z/Hydroxyacylglutathione hydrolase-like"/>
    <property type="match status" value="1"/>
</dbReference>
<accession>A0A9P8VWP6</accession>
<name>A0A9P8VWP6_9HYPO</name>
<dbReference type="AlphaFoldDB" id="A0A9P8VWP6"/>
<evidence type="ECO:0000256" key="1">
    <source>
        <dbReference type="SAM" id="SignalP"/>
    </source>
</evidence>
<protein>
    <recommendedName>
        <fullName evidence="4">Metallo-beta-lactamase domain-containing protein</fullName>
    </recommendedName>
</protein>
<dbReference type="OrthoDB" id="3481168at2759"/>
<feature type="chain" id="PRO_5040251512" description="Metallo-beta-lactamase domain-containing protein" evidence="1">
    <location>
        <begin position="20"/>
        <end position="526"/>
    </location>
</feature>
<organism evidence="2 3">
    <name type="scientific">Thelonectria olida</name>
    <dbReference type="NCBI Taxonomy" id="1576542"/>
    <lineage>
        <taxon>Eukaryota</taxon>
        <taxon>Fungi</taxon>
        <taxon>Dikarya</taxon>
        <taxon>Ascomycota</taxon>
        <taxon>Pezizomycotina</taxon>
        <taxon>Sordariomycetes</taxon>
        <taxon>Hypocreomycetidae</taxon>
        <taxon>Hypocreales</taxon>
        <taxon>Nectriaceae</taxon>
        <taxon>Thelonectria</taxon>
    </lineage>
</organism>
<dbReference type="InterPro" id="IPR036866">
    <property type="entry name" value="RibonucZ/Hydroxyglut_hydro"/>
</dbReference>
<reference evidence="2 3" key="1">
    <citation type="journal article" date="2021" name="Nat. Commun.">
        <title>Genetic determinants of endophytism in the Arabidopsis root mycobiome.</title>
        <authorList>
            <person name="Mesny F."/>
            <person name="Miyauchi S."/>
            <person name="Thiergart T."/>
            <person name="Pickel B."/>
            <person name="Atanasova L."/>
            <person name="Karlsson M."/>
            <person name="Huettel B."/>
            <person name="Barry K.W."/>
            <person name="Haridas S."/>
            <person name="Chen C."/>
            <person name="Bauer D."/>
            <person name="Andreopoulos W."/>
            <person name="Pangilinan J."/>
            <person name="LaButti K."/>
            <person name="Riley R."/>
            <person name="Lipzen A."/>
            <person name="Clum A."/>
            <person name="Drula E."/>
            <person name="Henrissat B."/>
            <person name="Kohler A."/>
            <person name="Grigoriev I.V."/>
            <person name="Martin F.M."/>
            <person name="Hacquard S."/>
        </authorList>
    </citation>
    <scope>NUCLEOTIDE SEQUENCE [LARGE SCALE GENOMIC DNA]</scope>
    <source>
        <strain evidence="2 3">MPI-CAGE-CH-0241</strain>
    </source>
</reference>